<organism evidence="3 4">
    <name type="scientific">Branchiibius hedensis</name>
    <dbReference type="NCBI Taxonomy" id="672460"/>
    <lineage>
        <taxon>Bacteria</taxon>
        <taxon>Bacillati</taxon>
        <taxon>Actinomycetota</taxon>
        <taxon>Actinomycetes</taxon>
        <taxon>Micrococcales</taxon>
        <taxon>Dermacoccaceae</taxon>
        <taxon>Branchiibius</taxon>
    </lineage>
</organism>
<dbReference type="Proteomes" id="UP000250028">
    <property type="component" value="Unassembled WGS sequence"/>
</dbReference>
<dbReference type="InterPro" id="IPR014729">
    <property type="entry name" value="Rossmann-like_a/b/a_fold"/>
</dbReference>
<evidence type="ECO:0000313" key="3">
    <source>
        <dbReference type="EMBL" id="SSA35735.1"/>
    </source>
</evidence>
<dbReference type="OrthoDB" id="6174426at2"/>
<name>A0A2Y8ZUW9_9MICO</name>
<dbReference type="PANTHER" id="PTHR31964:SF113">
    <property type="entry name" value="USPA DOMAIN-CONTAINING PROTEIN"/>
    <property type="match status" value="1"/>
</dbReference>
<dbReference type="AlphaFoldDB" id="A0A2Y8ZUW9"/>
<dbReference type="PANTHER" id="PTHR31964">
    <property type="entry name" value="ADENINE NUCLEOTIDE ALPHA HYDROLASES-LIKE SUPERFAMILY PROTEIN"/>
    <property type="match status" value="1"/>
</dbReference>
<proteinExistence type="inferred from homology"/>
<comment type="similarity">
    <text evidence="1">Belongs to the universal stress protein A family.</text>
</comment>
<dbReference type="CDD" id="cd00293">
    <property type="entry name" value="USP-like"/>
    <property type="match status" value="1"/>
</dbReference>
<dbReference type="EMBL" id="UESZ01000001">
    <property type="protein sequence ID" value="SSA35735.1"/>
    <property type="molecule type" value="Genomic_DNA"/>
</dbReference>
<dbReference type="InterPro" id="IPR006015">
    <property type="entry name" value="Universal_stress_UspA"/>
</dbReference>
<dbReference type="RefSeq" id="WP_109687210.1">
    <property type="nucleotide sequence ID" value="NZ_QGDN01000001.1"/>
</dbReference>
<evidence type="ECO:0000256" key="1">
    <source>
        <dbReference type="ARBA" id="ARBA00008791"/>
    </source>
</evidence>
<dbReference type="PRINTS" id="PR01438">
    <property type="entry name" value="UNVRSLSTRESS"/>
</dbReference>
<dbReference type="SUPFAM" id="SSF52402">
    <property type="entry name" value="Adenine nucleotide alpha hydrolases-like"/>
    <property type="match status" value="1"/>
</dbReference>
<evidence type="ECO:0000313" key="4">
    <source>
        <dbReference type="Proteomes" id="UP000250028"/>
    </source>
</evidence>
<sequence>MSNDSKNTVVVGVDGSDPSVNALKWGAFMAKTSGSRLVAVTAYALPTAMYGADWVTLPDWDPEALAKESLDATLARVLDDPSDIDTVIREGSAANVILDEGEGAHMIVVGSRGHGGFKGLLLGSVSSAVAEHAKCPVLVVHGDTAPPPAA</sequence>
<reference evidence="4" key="1">
    <citation type="submission" date="2016-10" db="EMBL/GenBank/DDBJ databases">
        <authorList>
            <person name="Varghese N."/>
            <person name="Submissions S."/>
        </authorList>
    </citation>
    <scope>NUCLEOTIDE SEQUENCE [LARGE SCALE GENOMIC DNA]</scope>
    <source>
        <strain evidence="4">DSM 22951</strain>
    </source>
</reference>
<evidence type="ECO:0000259" key="2">
    <source>
        <dbReference type="Pfam" id="PF00582"/>
    </source>
</evidence>
<gene>
    <name evidence="3" type="ORF">SAMN04489750_3106</name>
</gene>
<dbReference type="InterPro" id="IPR006016">
    <property type="entry name" value="UspA"/>
</dbReference>
<feature type="domain" description="UspA" evidence="2">
    <location>
        <begin position="8"/>
        <end position="141"/>
    </location>
</feature>
<accession>A0A2Y8ZUW9</accession>
<dbReference type="Gene3D" id="3.40.50.620">
    <property type="entry name" value="HUPs"/>
    <property type="match status" value="1"/>
</dbReference>
<protein>
    <submittedName>
        <fullName evidence="3">Nucleotide-binding universal stress protein, UspA family</fullName>
    </submittedName>
</protein>
<keyword evidence="4" id="KW-1185">Reference proteome</keyword>
<dbReference type="Pfam" id="PF00582">
    <property type="entry name" value="Usp"/>
    <property type="match status" value="1"/>
</dbReference>